<name>A0AAU9RYM9_THLAR</name>
<proteinExistence type="predicted"/>
<accession>A0AAU9RYM9</accession>
<dbReference type="Proteomes" id="UP000836841">
    <property type="component" value="Chromosome 3"/>
</dbReference>
<dbReference type="Pfam" id="PF13456">
    <property type="entry name" value="RVT_3"/>
    <property type="match status" value="1"/>
</dbReference>
<dbReference type="InterPro" id="IPR036397">
    <property type="entry name" value="RNaseH_sf"/>
</dbReference>
<dbReference type="GO" id="GO:0004523">
    <property type="term" value="F:RNA-DNA hybrid ribonuclease activity"/>
    <property type="evidence" value="ECO:0007669"/>
    <property type="project" value="InterPro"/>
</dbReference>
<dbReference type="EMBL" id="OU466859">
    <property type="protein sequence ID" value="CAH2051674.1"/>
    <property type="molecule type" value="Genomic_DNA"/>
</dbReference>
<dbReference type="GO" id="GO:0003676">
    <property type="term" value="F:nucleic acid binding"/>
    <property type="evidence" value="ECO:0007669"/>
    <property type="project" value="InterPro"/>
</dbReference>
<protein>
    <recommendedName>
        <fullName evidence="1">RNase H type-1 domain-containing protein</fullName>
    </recommendedName>
</protein>
<keyword evidence="3" id="KW-1185">Reference proteome</keyword>
<sequence length="63" mass="6715">MQAGLGWVFTNDAGRELHRGHKSSDCVGSVLIAEALAIRAALNCTLEMDLTDLSIKSDAQSLI</sequence>
<evidence type="ECO:0000313" key="2">
    <source>
        <dbReference type="EMBL" id="CAH2051674.1"/>
    </source>
</evidence>
<dbReference type="Gene3D" id="3.30.420.10">
    <property type="entry name" value="Ribonuclease H-like superfamily/Ribonuclease H"/>
    <property type="match status" value="1"/>
</dbReference>
<evidence type="ECO:0000259" key="1">
    <source>
        <dbReference type="Pfam" id="PF13456"/>
    </source>
</evidence>
<dbReference type="InterPro" id="IPR002156">
    <property type="entry name" value="RNaseH_domain"/>
</dbReference>
<reference evidence="2 3" key="1">
    <citation type="submission" date="2022-03" db="EMBL/GenBank/DDBJ databases">
        <authorList>
            <person name="Nunn A."/>
            <person name="Chopra R."/>
            <person name="Nunn A."/>
            <person name="Contreras Garrido A."/>
        </authorList>
    </citation>
    <scope>NUCLEOTIDE SEQUENCE [LARGE SCALE GENOMIC DNA]</scope>
</reference>
<gene>
    <name evidence="2" type="ORF">TAV2_LOCUS11418</name>
</gene>
<dbReference type="AlphaFoldDB" id="A0AAU9RYM9"/>
<organism evidence="2 3">
    <name type="scientific">Thlaspi arvense</name>
    <name type="common">Field penny-cress</name>
    <dbReference type="NCBI Taxonomy" id="13288"/>
    <lineage>
        <taxon>Eukaryota</taxon>
        <taxon>Viridiplantae</taxon>
        <taxon>Streptophyta</taxon>
        <taxon>Embryophyta</taxon>
        <taxon>Tracheophyta</taxon>
        <taxon>Spermatophyta</taxon>
        <taxon>Magnoliopsida</taxon>
        <taxon>eudicotyledons</taxon>
        <taxon>Gunneridae</taxon>
        <taxon>Pentapetalae</taxon>
        <taxon>rosids</taxon>
        <taxon>malvids</taxon>
        <taxon>Brassicales</taxon>
        <taxon>Brassicaceae</taxon>
        <taxon>Thlaspideae</taxon>
        <taxon>Thlaspi</taxon>
    </lineage>
</organism>
<evidence type="ECO:0000313" key="3">
    <source>
        <dbReference type="Proteomes" id="UP000836841"/>
    </source>
</evidence>
<feature type="domain" description="RNase H type-1" evidence="1">
    <location>
        <begin position="2"/>
        <end position="62"/>
    </location>
</feature>